<keyword evidence="1" id="KW-0456">Lyase</keyword>
<dbReference type="RefSeq" id="WP_088554342.1">
    <property type="nucleotide sequence ID" value="NZ_BDGJ01000117.1"/>
</dbReference>
<dbReference type="InterPro" id="IPR016024">
    <property type="entry name" value="ARM-type_fold"/>
</dbReference>
<organism evidence="1 2">
    <name type="scientific">Calderihabitans maritimus</name>
    <dbReference type="NCBI Taxonomy" id="1246530"/>
    <lineage>
        <taxon>Bacteria</taxon>
        <taxon>Bacillati</taxon>
        <taxon>Bacillota</taxon>
        <taxon>Clostridia</taxon>
        <taxon>Neomoorellales</taxon>
        <taxon>Calderihabitantaceae</taxon>
        <taxon>Calderihabitans</taxon>
    </lineage>
</organism>
<dbReference type="Proteomes" id="UP000197032">
    <property type="component" value="Unassembled WGS sequence"/>
</dbReference>
<accession>A0A1Z5HUE0</accession>
<protein>
    <submittedName>
        <fullName evidence="1">PBS lyase HEAT domain protein repeat-containing protein</fullName>
    </submittedName>
</protein>
<name>A0A1Z5HUE0_9FIRM</name>
<dbReference type="SUPFAM" id="SSF48371">
    <property type="entry name" value="ARM repeat"/>
    <property type="match status" value="1"/>
</dbReference>
<dbReference type="Gene3D" id="1.25.10.10">
    <property type="entry name" value="Leucine-rich Repeat Variant"/>
    <property type="match status" value="1"/>
</dbReference>
<dbReference type="InterPro" id="IPR011989">
    <property type="entry name" value="ARM-like"/>
</dbReference>
<dbReference type="SMART" id="SM00567">
    <property type="entry name" value="EZ_HEAT"/>
    <property type="match status" value="3"/>
</dbReference>
<dbReference type="AlphaFoldDB" id="A0A1Z5HUE0"/>
<sequence length="222" mass="25615">MERQDLLERLQQSNLSPSELIELLREAAQYPDEEVCRAVFSFVRHPDYLVRTRAFITLNQIAHPGIIPDLLEYLREEKDEEFRLRCLEVFHSLGDPAAVKPLTGFIHDQDPIFIRGLVWTIGSIGGEEAVRFLLEYGSSPAGRLVKREIVGEAIGMALEKVPQGQKLLQELAAQNMRIARYLDWLPIRGREKARFSVYPAPDYFRQCAKARGLDYREYKKLL</sequence>
<gene>
    <name evidence="1" type="ORF">KKC1_22730</name>
</gene>
<evidence type="ECO:0000313" key="2">
    <source>
        <dbReference type="Proteomes" id="UP000197032"/>
    </source>
</evidence>
<comment type="caution">
    <text evidence="1">The sequence shown here is derived from an EMBL/GenBank/DDBJ whole genome shotgun (WGS) entry which is preliminary data.</text>
</comment>
<proteinExistence type="predicted"/>
<dbReference type="InterPro" id="IPR004155">
    <property type="entry name" value="PBS_lyase_HEAT"/>
</dbReference>
<dbReference type="OrthoDB" id="1726403at2"/>
<dbReference type="GO" id="GO:0016829">
    <property type="term" value="F:lyase activity"/>
    <property type="evidence" value="ECO:0007669"/>
    <property type="project" value="UniProtKB-KW"/>
</dbReference>
<dbReference type="EMBL" id="BDGJ01000117">
    <property type="protein sequence ID" value="GAW93132.1"/>
    <property type="molecule type" value="Genomic_DNA"/>
</dbReference>
<evidence type="ECO:0000313" key="1">
    <source>
        <dbReference type="EMBL" id="GAW93132.1"/>
    </source>
</evidence>
<keyword evidence="2" id="KW-1185">Reference proteome</keyword>
<dbReference type="Pfam" id="PF13646">
    <property type="entry name" value="HEAT_2"/>
    <property type="match status" value="1"/>
</dbReference>
<reference evidence="2" key="1">
    <citation type="journal article" date="2017" name="Appl. Environ. Microbiol.">
        <title>Genomic Analysis of Calderihabitans maritimus KKC1, a Thermophilic, Hydrogenogenic, Carboxydotrophic Bacterium Isolated from Marine Sediment.</title>
        <authorList>
            <person name="Omae K."/>
            <person name="Yoneda Y."/>
            <person name="Fukuyama Y."/>
            <person name="Yoshida T."/>
            <person name="Sako Y."/>
        </authorList>
    </citation>
    <scope>NUCLEOTIDE SEQUENCE [LARGE SCALE GENOMIC DNA]</scope>
    <source>
        <strain evidence="2">KKC1</strain>
    </source>
</reference>